<feature type="transmembrane region" description="Helical" evidence="1">
    <location>
        <begin position="180"/>
        <end position="202"/>
    </location>
</feature>
<keyword evidence="3" id="KW-1185">Reference proteome</keyword>
<name>A0A1H7HLW9_STRJI</name>
<feature type="transmembrane region" description="Helical" evidence="1">
    <location>
        <begin position="214"/>
        <end position="232"/>
    </location>
</feature>
<evidence type="ECO:0008006" key="4">
    <source>
        <dbReference type="Google" id="ProtNLM"/>
    </source>
</evidence>
<dbReference type="Proteomes" id="UP000183015">
    <property type="component" value="Unassembled WGS sequence"/>
</dbReference>
<keyword evidence="1" id="KW-0472">Membrane</keyword>
<dbReference type="RefSeq" id="WP_042454383.1">
    <property type="nucleotide sequence ID" value="NZ_BBPN01000033.1"/>
</dbReference>
<accession>A0A1H7HLW9</accession>
<dbReference type="OrthoDB" id="569023at2"/>
<evidence type="ECO:0000256" key="1">
    <source>
        <dbReference type="SAM" id="Phobius"/>
    </source>
</evidence>
<protein>
    <recommendedName>
        <fullName evidence="4">Secreted protein</fullName>
    </recommendedName>
</protein>
<keyword evidence="1" id="KW-1133">Transmembrane helix</keyword>
<sequence length="447" mass="47110">MTLAVLVGVVTVSAASGARDAWSTIGDRQAPQVVDATGLYQALTDLDAQSANIILFGADPAFASARSTALTDFATDRTTADRDLQQATLAAAGNAGAQQALASALDGLGQYQDLAGRSMALNDSAHRPAGHPLPAALTLYRQATDLMRSRLLPAADRLVIANNSAYETTYTAQRSALSTALVWSLVLLVALLAGLVAVQAWLTLRFRRVVNPALAAATLIATALLGLATSLFPDQREYQRVARHDAFDSVVALTRARALVADANADESRYLLDADRAASYQDSFLTTSQAVLTLPGATIADYDGQLASAVGAYRANHDDVRFQGFYGTEFRNITFPGERAAAERTLSAYQAYQVDDRKIRAFVAQGQLSQAIAYDTSYAAGGSDADFGAHDAALQQLIGVNADAFHGAVRDGSAELDTDLPLLAAGAAAVALLCLLGARPRLAEFRR</sequence>
<organism evidence="2 3">
    <name type="scientific">Streptacidiphilus jiangxiensis</name>
    <dbReference type="NCBI Taxonomy" id="235985"/>
    <lineage>
        <taxon>Bacteria</taxon>
        <taxon>Bacillati</taxon>
        <taxon>Actinomycetota</taxon>
        <taxon>Actinomycetes</taxon>
        <taxon>Kitasatosporales</taxon>
        <taxon>Streptomycetaceae</taxon>
        <taxon>Streptacidiphilus</taxon>
    </lineage>
</organism>
<evidence type="ECO:0000313" key="3">
    <source>
        <dbReference type="Proteomes" id="UP000183015"/>
    </source>
</evidence>
<gene>
    <name evidence="2" type="ORF">SAMN05414137_102271</name>
</gene>
<reference evidence="3" key="1">
    <citation type="submission" date="2016-10" db="EMBL/GenBank/DDBJ databases">
        <authorList>
            <person name="Varghese N."/>
        </authorList>
    </citation>
    <scope>NUCLEOTIDE SEQUENCE [LARGE SCALE GENOMIC DNA]</scope>
    <source>
        <strain evidence="3">DSM 45096 / BCRC 16803 / CGMCC 4.1857 / CIP 109030 / JCM 12277 / KCTC 19219 / NBRC 100920 / 33214</strain>
    </source>
</reference>
<dbReference type="STRING" id="235985.SAMN05414137_102271"/>
<dbReference type="EMBL" id="FOAZ01000002">
    <property type="protein sequence ID" value="SEK51314.1"/>
    <property type="molecule type" value="Genomic_DNA"/>
</dbReference>
<proteinExistence type="predicted"/>
<keyword evidence="1" id="KW-0812">Transmembrane</keyword>
<dbReference type="AlphaFoldDB" id="A0A1H7HLW9"/>
<dbReference type="eggNOG" id="ENOG5031WEA">
    <property type="taxonomic scope" value="Bacteria"/>
</dbReference>
<evidence type="ECO:0000313" key="2">
    <source>
        <dbReference type="EMBL" id="SEK51314.1"/>
    </source>
</evidence>